<dbReference type="AlphaFoldDB" id="A0A6L2MP44"/>
<comment type="caution">
    <text evidence="3">The sequence shown here is derived from an EMBL/GenBank/DDBJ whole genome shotgun (WGS) entry which is preliminary data.</text>
</comment>
<dbReference type="EMBL" id="BKCJ010007136">
    <property type="protein sequence ID" value="GEU75723.1"/>
    <property type="molecule type" value="Genomic_DNA"/>
</dbReference>
<dbReference type="Pfam" id="PF07727">
    <property type="entry name" value="RVT_2"/>
    <property type="match status" value="1"/>
</dbReference>
<dbReference type="PANTHER" id="PTHR47747">
    <property type="entry name" value="RIBONUCLEASE P PROTEIN SUBUNIT P38-LIKE PROTEIN"/>
    <property type="match status" value="1"/>
</dbReference>
<sequence length="393" mass="45530">MNDNGITRSCMVIPNEKSSNLYLTLFGVAWALYSSKLEKNQTEITDVNHVMGSGGAIVMGLLLLRVQREEQVKTEKCELLNKLKNAEANIEELKRRRVDDAKANEKVVGIFAAHEQRWLTERKKLNQQIRYLLNDLHVINTKGEQNASKLHDQLHEKDKLLEAEKLKRRELEETVKKAEKLNEELREKFQHEAQEHSKEMWKHKSAFIELVSAQRQLEAEMGRAVRQIEAEKQELDAVLEQKEQYVLMTQKLSMELIKTRNELEQKDKILSAMLRKSKMDTAEKQMLLKEVKMSKRDLGEPANYKAALLDPESKKWLDAMNVEMQSMKGNDVWVLVELPPNAKTIDSKWLFKKKTDMDGAVYIFKACLVAKGFTQTTGLIIKKPFLLLRTLEL</sequence>
<organism evidence="3">
    <name type="scientific">Tanacetum cinerariifolium</name>
    <name type="common">Dalmatian daisy</name>
    <name type="synonym">Chrysanthemum cinerariifolium</name>
    <dbReference type="NCBI Taxonomy" id="118510"/>
    <lineage>
        <taxon>Eukaryota</taxon>
        <taxon>Viridiplantae</taxon>
        <taxon>Streptophyta</taxon>
        <taxon>Embryophyta</taxon>
        <taxon>Tracheophyta</taxon>
        <taxon>Spermatophyta</taxon>
        <taxon>Magnoliopsida</taxon>
        <taxon>eudicotyledons</taxon>
        <taxon>Gunneridae</taxon>
        <taxon>Pentapetalae</taxon>
        <taxon>asterids</taxon>
        <taxon>campanulids</taxon>
        <taxon>Asterales</taxon>
        <taxon>Asteraceae</taxon>
        <taxon>Asteroideae</taxon>
        <taxon>Anthemideae</taxon>
        <taxon>Anthemidinae</taxon>
        <taxon>Tanacetum</taxon>
    </lineage>
</organism>
<reference evidence="3" key="1">
    <citation type="journal article" date="2019" name="Sci. Rep.">
        <title>Draft genome of Tanacetum cinerariifolium, the natural source of mosquito coil.</title>
        <authorList>
            <person name="Yamashiro T."/>
            <person name="Shiraishi A."/>
            <person name="Satake H."/>
            <person name="Nakayama K."/>
        </authorList>
    </citation>
    <scope>NUCLEOTIDE SEQUENCE</scope>
</reference>
<accession>A0A6L2MP44</accession>
<dbReference type="PANTHER" id="PTHR47747:SF2">
    <property type="entry name" value="RIBONUCLEASE P PROTEIN SUBUNIT P38-LIKE PROTEIN"/>
    <property type="match status" value="1"/>
</dbReference>
<name>A0A6L2MP44_TANCI</name>
<proteinExistence type="predicted"/>
<evidence type="ECO:0000259" key="2">
    <source>
        <dbReference type="Pfam" id="PF07727"/>
    </source>
</evidence>
<evidence type="ECO:0000256" key="1">
    <source>
        <dbReference type="SAM" id="Coils"/>
    </source>
</evidence>
<dbReference type="InterPro" id="IPR013103">
    <property type="entry name" value="RVT_2"/>
</dbReference>
<evidence type="ECO:0000313" key="3">
    <source>
        <dbReference type="EMBL" id="GEU75723.1"/>
    </source>
</evidence>
<keyword evidence="1" id="KW-0175">Coiled coil</keyword>
<protein>
    <recommendedName>
        <fullName evidence="2">Reverse transcriptase Ty1/copia-type domain-containing protein</fullName>
    </recommendedName>
</protein>
<feature type="domain" description="Reverse transcriptase Ty1/copia-type" evidence="2">
    <location>
        <begin position="330"/>
        <end position="378"/>
    </location>
</feature>
<feature type="coiled-coil region" evidence="1">
    <location>
        <begin position="154"/>
        <end position="248"/>
    </location>
</feature>
<gene>
    <name evidence="3" type="ORF">Tci_047701</name>
</gene>
<feature type="coiled-coil region" evidence="1">
    <location>
        <begin position="76"/>
        <end position="103"/>
    </location>
</feature>